<evidence type="ECO:0000256" key="6">
    <source>
        <dbReference type="ARBA" id="ARBA00023136"/>
    </source>
</evidence>
<sequence length="263" mass="28847">MSRTKHILSYAIPIVILLFFLFGSFFAPHDPTATNIRDKYLPSSAEYPFGTDDFGRCEFSRILEGGKTTLGIVLVGSAIVILLGILFGILLAKTGRRRNILAESILNAVTAIPPVAYLIIFIGIWGNSIPTMLVALTASLILRMIKLVKTLIEVEYDKAYIMCAIACGASKVRIMLVHILPNIIRDIVQFICLSCAEMIIAISGFSFIGLSLGDDVIDWGVMLSDARALAGTHPQLLLYPILFIFISSLCFNYLGRLLEKEGA</sequence>
<feature type="transmembrane region" description="Helical" evidence="7">
    <location>
        <begin position="104"/>
        <end position="125"/>
    </location>
</feature>
<name>A0A6I3QMH8_9FIRM</name>
<reference evidence="11 12" key="1">
    <citation type="journal article" date="2019" name="Nat. Med.">
        <title>A library of human gut bacterial isolates paired with longitudinal multiomics data enables mechanistic microbiome research.</title>
        <authorList>
            <person name="Poyet M."/>
            <person name="Groussin M."/>
            <person name="Gibbons S.M."/>
            <person name="Avila-Pacheco J."/>
            <person name="Jiang X."/>
            <person name="Kearney S.M."/>
            <person name="Perrotta A.R."/>
            <person name="Berdy B."/>
            <person name="Zhao S."/>
            <person name="Lieberman T.D."/>
            <person name="Swanson P.K."/>
            <person name="Smith M."/>
            <person name="Roesemann S."/>
            <person name="Alexander J.E."/>
            <person name="Rich S.A."/>
            <person name="Livny J."/>
            <person name="Vlamakis H."/>
            <person name="Clish C."/>
            <person name="Bullock K."/>
            <person name="Deik A."/>
            <person name="Scott J."/>
            <person name="Pierce K.A."/>
            <person name="Xavier R.J."/>
            <person name="Alm E.J."/>
        </authorList>
    </citation>
    <scope>NUCLEOTIDE SEQUENCE [LARGE SCALE GENOMIC DNA]</scope>
    <source>
        <strain evidence="9 12">BIOML-A4</strain>
        <strain evidence="10 11">BIOML-A7</strain>
    </source>
</reference>
<evidence type="ECO:0000313" key="12">
    <source>
        <dbReference type="Proteomes" id="UP000472755"/>
    </source>
</evidence>
<comment type="subcellular location">
    <subcellularLocation>
        <location evidence="1 7">Cell membrane</location>
        <topology evidence="1 7">Multi-pass membrane protein</topology>
    </subcellularLocation>
</comment>
<dbReference type="Proteomes" id="UP000449193">
    <property type="component" value="Unassembled WGS sequence"/>
</dbReference>
<evidence type="ECO:0000259" key="8">
    <source>
        <dbReference type="PROSITE" id="PS50928"/>
    </source>
</evidence>
<dbReference type="InterPro" id="IPR050366">
    <property type="entry name" value="BP-dependent_transpt_permease"/>
</dbReference>
<comment type="similarity">
    <text evidence="7">Belongs to the binding-protein-dependent transport system permease family.</text>
</comment>
<feature type="transmembrane region" description="Helical" evidence="7">
    <location>
        <begin position="70"/>
        <end position="92"/>
    </location>
</feature>
<evidence type="ECO:0000256" key="5">
    <source>
        <dbReference type="ARBA" id="ARBA00022989"/>
    </source>
</evidence>
<keyword evidence="2 7" id="KW-0813">Transport</keyword>
<dbReference type="InterPro" id="IPR000515">
    <property type="entry name" value="MetI-like"/>
</dbReference>
<gene>
    <name evidence="10" type="ORF">GMD52_04135</name>
    <name evidence="9" type="ORF">GMD59_06585</name>
</gene>
<dbReference type="SUPFAM" id="SSF161098">
    <property type="entry name" value="MetI-like"/>
    <property type="match status" value="1"/>
</dbReference>
<dbReference type="AlphaFoldDB" id="A0A6I3QMH8"/>
<dbReference type="GO" id="GO:0005886">
    <property type="term" value="C:plasma membrane"/>
    <property type="evidence" value="ECO:0007669"/>
    <property type="project" value="UniProtKB-SubCell"/>
</dbReference>
<evidence type="ECO:0000256" key="3">
    <source>
        <dbReference type="ARBA" id="ARBA00022475"/>
    </source>
</evidence>
<dbReference type="PANTHER" id="PTHR43386">
    <property type="entry name" value="OLIGOPEPTIDE TRANSPORT SYSTEM PERMEASE PROTEIN APPC"/>
    <property type="match status" value="1"/>
</dbReference>
<comment type="caution">
    <text evidence="9">The sequence shown here is derived from an EMBL/GenBank/DDBJ whole genome shotgun (WGS) entry which is preliminary data.</text>
</comment>
<evidence type="ECO:0000313" key="10">
    <source>
        <dbReference type="EMBL" id="MTS50729.1"/>
    </source>
</evidence>
<dbReference type="PROSITE" id="PS50928">
    <property type="entry name" value="ABC_TM1"/>
    <property type="match status" value="1"/>
</dbReference>
<dbReference type="InterPro" id="IPR035906">
    <property type="entry name" value="MetI-like_sf"/>
</dbReference>
<protein>
    <submittedName>
        <fullName evidence="9">ABC transporter permease subunit</fullName>
    </submittedName>
</protein>
<feature type="domain" description="ABC transmembrane type-1" evidence="8">
    <location>
        <begin position="66"/>
        <end position="255"/>
    </location>
</feature>
<accession>A0A6I3QMH8</accession>
<feature type="transmembrane region" description="Helical" evidence="7">
    <location>
        <begin position="7"/>
        <end position="27"/>
    </location>
</feature>
<evidence type="ECO:0000313" key="11">
    <source>
        <dbReference type="Proteomes" id="UP000449193"/>
    </source>
</evidence>
<feature type="transmembrane region" description="Helical" evidence="7">
    <location>
        <begin position="160"/>
        <end position="181"/>
    </location>
</feature>
<keyword evidence="3" id="KW-1003">Cell membrane</keyword>
<evidence type="ECO:0000256" key="2">
    <source>
        <dbReference type="ARBA" id="ARBA00022448"/>
    </source>
</evidence>
<dbReference type="CDD" id="cd06261">
    <property type="entry name" value="TM_PBP2"/>
    <property type="match status" value="1"/>
</dbReference>
<dbReference type="RefSeq" id="WP_154259033.1">
    <property type="nucleotide sequence ID" value="NZ_WMZL01000005.1"/>
</dbReference>
<evidence type="ECO:0000256" key="7">
    <source>
        <dbReference type="RuleBase" id="RU363032"/>
    </source>
</evidence>
<dbReference type="Pfam" id="PF00528">
    <property type="entry name" value="BPD_transp_1"/>
    <property type="match status" value="1"/>
</dbReference>
<feature type="transmembrane region" description="Helical" evidence="7">
    <location>
        <begin position="236"/>
        <end position="254"/>
    </location>
</feature>
<dbReference type="Proteomes" id="UP000472755">
    <property type="component" value="Unassembled WGS sequence"/>
</dbReference>
<dbReference type="GO" id="GO:0055085">
    <property type="term" value="P:transmembrane transport"/>
    <property type="evidence" value="ECO:0007669"/>
    <property type="project" value="InterPro"/>
</dbReference>
<evidence type="ECO:0000313" key="9">
    <source>
        <dbReference type="EMBL" id="MTS26954.1"/>
    </source>
</evidence>
<evidence type="ECO:0000256" key="1">
    <source>
        <dbReference type="ARBA" id="ARBA00004651"/>
    </source>
</evidence>
<keyword evidence="6 7" id="KW-0472">Membrane</keyword>
<proteinExistence type="inferred from homology"/>
<keyword evidence="4 7" id="KW-0812">Transmembrane</keyword>
<evidence type="ECO:0000256" key="4">
    <source>
        <dbReference type="ARBA" id="ARBA00022692"/>
    </source>
</evidence>
<dbReference type="PANTHER" id="PTHR43386:SF1">
    <property type="entry name" value="D,D-DIPEPTIDE TRANSPORT SYSTEM PERMEASE PROTEIN DDPC-RELATED"/>
    <property type="match status" value="1"/>
</dbReference>
<dbReference type="Gene3D" id="1.10.3720.10">
    <property type="entry name" value="MetI-like"/>
    <property type="match status" value="1"/>
</dbReference>
<keyword evidence="5 7" id="KW-1133">Transmembrane helix</keyword>
<dbReference type="EMBL" id="WMZU01000008">
    <property type="protein sequence ID" value="MTS26954.1"/>
    <property type="molecule type" value="Genomic_DNA"/>
</dbReference>
<dbReference type="EMBL" id="WMZR01000004">
    <property type="protein sequence ID" value="MTS50729.1"/>
    <property type="molecule type" value="Genomic_DNA"/>
</dbReference>
<feature type="transmembrane region" description="Helical" evidence="7">
    <location>
        <begin position="187"/>
        <end position="212"/>
    </location>
</feature>
<organism evidence="9 12">
    <name type="scientific">Ruthenibacterium lactatiformans</name>
    <dbReference type="NCBI Taxonomy" id="1550024"/>
    <lineage>
        <taxon>Bacteria</taxon>
        <taxon>Bacillati</taxon>
        <taxon>Bacillota</taxon>
        <taxon>Clostridia</taxon>
        <taxon>Eubacteriales</taxon>
        <taxon>Oscillospiraceae</taxon>
        <taxon>Ruthenibacterium</taxon>
    </lineage>
</organism>